<evidence type="ECO:0000259" key="5">
    <source>
        <dbReference type="Pfam" id="PF04542"/>
    </source>
</evidence>
<dbReference type="Gene3D" id="1.10.1740.10">
    <property type="match status" value="1"/>
</dbReference>
<dbReference type="Pfam" id="PF08281">
    <property type="entry name" value="Sigma70_r4_2"/>
    <property type="match status" value="1"/>
</dbReference>
<dbReference type="InterPro" id="IPR036388">
    <property type="entry name" value="WH-like_DNA-bd_sf"/>
</dbReference>
<dbReference type="InterPro" id="IPR013249">
    <property type="entry name" value="RNA_pol_sigma70_r4_t2"/>
</dbReference>
<dbReference type="InterPro" id="IPR014284">
    <property type="entry name" value="RNA_pol_sigma-70_dom"/>
</dbReference>
<dbReference type="Pfam" id="PF04542">
    <property type="entry name" value="Sigma70_r2"/>
    <property type="match status" value="1"/>
</dbReference>
<evidence type="ECO:0000256" key="1">
    <source>
        <dbReference type="ARBA" id="ARBA00010641"/>
    </source>
</evidence>
<dbReference type="Gene3D" id="1.10.10.10">
    <property type="entry name" value="Winged helix-like DNA-binding domain superfamily/Winged helix DNA-binding domain"/>
    <property type="match status" value="1"/>
</dbReference>
<comment type="similarity">
    <text evidence="1">Belongs to the sigma-70 factor family. ECF subfamily.</text>
</comment>
<dbReference type="InterPro" id="IPR013325">
    <property type="entry name" value="RNA_pol_sigma_r2"/>
</dbReference>
<feature type="domain" description="RNA polymerase sigma factor 70 region 4 type 2" evidence="6">
    <location>
        <begin position="121"/>
        <end position="173"/>
    </location>
</feature>
<dbReference type="CDD" id="cd06171">
    <property type="entry name" value="Sigma70_r4"/>
    <property type="match status" value="1"/>
</dbReference>
<reference evidence="7 8" key="1">
    <citation type="submission" date="2017-04" db="EMBL/GenBank/DDBJ databases">
        <authorList>
            <person name="Afonso C.L."/>
            <person name="Miller P.J."/>
            <person name="Scott M.A."/>
            <person name="Spackman E."/>
            <person name="Goraichik I."/>
            <person name="Dimitrov K.M."/>
            <person name="Suarez D.L."/>
            <person name="Swayne D.E."/>
        </authorList>
    </citation>
    <scope>NUCLEOTIDE SEQUENCE [LARGE SCALE GENOMIC DNA]</scope>
    <source>
        <strain evidence="7 8">DSM 19625</strain>
    </source>
</reference>
<keyword evidence="4" id="KW-0804">Transcription</keyword>
<dbReference type="SUPFAM" id="SSF88659">
    <property type="entry name" value="Sigma3 and sigma4 domains of RNA polymerase sigma factors"/>
    <property type="match status" value="1"/>
</dbReference>
<dbReference type="Proteomes" id="UP000192678">
    <property type="component" value="Unassembled WGS sequence"/>
</dbReference>
<dbReference type="GO" id="GO:0003677">
    <property type="term" value="F:DNA binding"/>
    <property type="evidence" value="ECO:0007669"/>
    <property type="project" value="InterPro"/>
</dbReference>
<keyword evidence="3" id="KW-0731">Sigma factor</keyword>
<evidence type="ECO:0000256" key="4">
    <source>
        <dbReference type="ARBA" id="ARBA00023163"/>
    </source>
</evidence>
<sequence>MKTEFCDLESLWSRLRNGEEEALFGLFKDLYNPLFNYGFSLYGTKENVEDAISQVFLELWEKRLTLKSVANVKSYLFTYLRRKISWEHEKEIKCILPDREMYEVSVMDYMVQLQTEEEIRRRVLNAINKLPPRQKQLIMFKFYQNLGYDEISEITGLATQSIYNNIHQSLKSLHEELKMPIGLLLLVLKM</sequence>
<dbReference type="GO" id="GO:0006352">
    <property type="term" value="P:DNA-templated transcription initiation"/>
    <property type="evidence" value="ECO:0007669"/>
    <property type="project" value="InterPro"/>
</dbReference>
<dbReference type="SUPFAM" id="SSF88946">
    <property type="entry name" value="Sigma2 domain of RNA polymerase sigma factors"/>
    <property type="match status" value="1"/>
</dbReference>
<dbReference type="STRING" id="475255.SAMN04488101_10517"/>
<keyword evidence="8" id="KW-1185">Reference proteome</keyword>
<dbReference type="NCBIfam" id="TIGR02937">
    <property type="entry name" value="sigma70-ECF"/>
    <property type="match status" value="1"/>
</dbReference>
<proteinExistence type="inferred from homology"/>
<evidence type="ECO:0000256" key="3">
    <source>
        <dbReference type="ARBA" id="ARBA00023082"/>
    </source>
</evidence>
<dbReference type="RefSeq" id="WP_084289373.1">
    <property type="nucleotide sequence ID" value="NZ_FWYB01000005.1"/>
</dbReference>
<organism evidence="7 8">
    <name type="scientific">Pedobacter nyackensis</name>
    <dbReference type="NCBI Taxonomy" id="475255"/>
    <lineage>
        <taxon>Bacteria</taxon>
        <taxon>Pseudomonadati</taxon>
        <taxon>Bacteroidota</taxon>
        <taxon>Sphingobacteriia</taxon>
        <taxon>Sphingobacteriales</taxon>
        <taxon>Sphingobacteriaceae</taxon>
        <taxon>Pedobacter</taxon>
    </lineage>
</organism>
<dbReference type="EMBL" id="FWYB01000005">
    <property type="protein sequence ID" value="SMC89695.1"/>
    <property type="molecule type" value="Genomic_DNA"/>
</dbReference>
<protein>
    <submittedName>
        <fullName evidence="7">RNA polymerase sigma-70 factor, ECF subfamily</fullName>
    </submittedName>
</protein>
<keyword evidence="2" id="KW-0805">Transcription regulation</keyword>
<dbReference type="OrthoDB" id="9150024at2"/>
<dbReference type="InterPro" id="IPR013324">
    <property type="entry name" value="RNA_pol_sigma_r3/r4-like"/>
</dbReference>
<evidence type="ECO:0000256" key="2">
    <source>
        <dbReference type="ARBA" id="ARBA00023015"/>
    </source>
</evidence>
<accession>A0A1W2CWS6</accession>
<dbReference type="PANTHER" id="PTHR43133:SF46">
    <property type="entry name" value="RNA POLYMERASE SIGMA-70 FACTOR ECF SUBFAMILY"/>
    <property type="match status" value="1"/>
</dbReference>
<evidence type="ECO:0000313" key="8">
    <source>
        <dbReference type="Proteomes" id="UP000192678"/>
    </source>
</evidence>
<evidence type="ECO:0000313" key="7">
    <source>
        <dbReference type="EMBL" id="SMC89695.1"/>
    </source>
</evidence>
<dbReference type="InterPro" id="IPR039425">
    <property type="entry name" value="RNA_pol_sigma-70-like"/>
</dbReference>
<feature type="domain" description="RNA polymerase sigma-70 region 2" evidence="5">
    <location>
        <begin position="26"/>
        <end position="84"/>
    </location>
</feature>
<dbReference type="GO" id="GO:0016987">
    <property type="term" value="F:sigma factor activity"/>
    <property type="evidence" value="ECO:0007669"/>
    <property type="project" value="UniProtKB-KW"/>
</dbReference>
<name>A0A1W2CWS6_9SPHI</name>
<dbReference type="InterPro" id="IPR007627">
    <property type="entry name" value="RNA_pol_sigma70_r2"/>
</dbReference>
<dbReference type="PANTHER" id="PTHR43133">
    <property type="entry name" value="RNA POLYMERASE ECF-TYPE SIGMA FACTO"/>
    <property type="match status" value="1"/>
</dbReference>
<dbReference type="AlphaFoldDB" id="A0A1W2CWS6"/>
<evidence type="ECO:0000259" key="6">
    <source>
        <dbReference type="Pfam" id="PF08281"/>
    </source>
</evidence>
<gene>
    <name evidence="7" type="ORF">SAMN04488101_10517</name>
</gene>